<sequence>MNVWSPLSSLPIMNFLVKLLSTHATIAKILHATGTTETIETMFRDREELRFLAADGSTDLEQLFITGVLTEMIDLRSIAALLLYVALSPLPDSRTWNSLHSEAKFHILQVEGRHATFRNFLLRIGHLNDSMGTQAGMASVLQLWGEIAYLPTISRSEQKAPGQAMPSRAE</sequence>
<evidence type="ECO:0000313" key="3">
    <source>
        <dbReference type="Proteomes" id="UP000182235"/>
    </source>
</evidence>
<dbReference type="VEuPathDB" id="FungiDB:AJ78_01227"/>
<feature type="signal peptide" evidence="1">
    <location>
        <begin position="1"/>
        <end position="27"/>
    </location>
</feature>
<dbReference type="OrthoDB" id="2104739at2759"/>
<evidence type="ECO:0000256" key="1">
    <source>
        <dbReference type="SAM" id="SignalP"/>
    </source>
</evidence>
<keyword evidence="1" id="KW-0732">Signal</keyword>
<comment type="caution">
    <text evidence="2">The sequence shown here is derived from an EMBL/GenBank/DDBJ whole genome shotgun (WGS) entry which is preliminary data.</text>
</comment>
<keyword evidence="3" id="KW-1185">Reference proteome</keyword>
<name>A0A1J9QS97_9EURO</name>
<proteinExistence type="predicted"/>
<dbReference type="Proteomes" id="UP000182235">
    <property type="component" value="Unassembled WGS sequence"/>
</dbReference>
<evidence type="ECO:0000313" key="2">
    <source>
        <dbReference type="EMBL" id="OJD18756.1"/>
    </source>
</evidence>
<dbReference type="AlphaFoldDB" id="A0A1J9QS97"/>
<organism evidence="2 3">
    <name type="scientific">Emergomyces pasteurianus Ep9510</name>
    <dbReference type="NCBI Taxonomy" id="1447872"/>
    <lineage>
        <taxon>Eukaryota</taxon>
        <taxon>Fungi</taxon>
        <taxon>Dikarya</taxon>
        <taxon>Ascomycota</taxon>
        <taxon>Pezizomycotina</taxon>
        <taxon>Eurotiomycetes</taxon>
        <taxon>Eurotiomycetidae</taxon>
        <taxon>Onygenales</taxon>
        <taxon>Ajellomycetaceae</taxon>
        <taxon>Emergomyces</taxon>
    </lineage>
</organism>
<dbReference type="EMBL" id="LGRN01000026">
    <property type="protein sequence ID" value="OJD18756.1"/>
    <property type="molecule type" value="Genomic_DNA"/>
</dbReference>
<gene>
    <name evidence="2" type="ORF">AJ78_01227</name>
</gene>
<reference evidence="2 3" key="1">
    <citation type="submission" date="2015-07" db="EMBL/GenBank/DDBJ databases">
        <title>Emmonsia species relationships and genome sequence.</title>
        <authorList>
            <consortium name="The Broad Institute Genomics Platform"/>
            <person name="Cuomo C.A."/>
            <person name="Munoz J.F."/>
            <person name="Imamovic A."/>
            <person name="Priest M.E."/>
            <person name="Young S."/>
            <person name="Clay O.K."/>
            <person name="McEwen J.G."/>
        </authorList>
    </citation>
    <scope>NUCLEOTIDE SEQUENCE [LARGE SCALE GENOMIC DNA]</scope>
    <source>
        <strain evidence="2 3">UAMH 9510</strain>
    </source>
</reference>
<accession>A0A1J9QS97</accession>
<protein>
    <submittedName>
        <fullName evidence="2">Uncharacterized protein</fullName>
    </submittedName>
</protein>
<feature type="chain" id="PRO_5009656558" evidence="1">
    <location>
        <begin position="28"/>
        <end position="170"/>
    </location>
</feature>